<evidence type="ECO:0000313" key="4">
    <source>
        <dbReference type="EMBL" id="KLO14959.1"/>
    </source>
</evidence>
<sequence>MSDFQMPVYIDEVPSRDRGDDFDELPSLQEFMNSLDPKRREFIEKLPTLSEDDLKGLNQADSFCPICYNTFGAILAEAELASALDTPAVAAQHLGVTRLAETCGHVFCRKDITTWIERNDRCPSCRTPFYEGPESIGTGAPNLSGLQTFTLGHLMPAGFDQFLRSAAAGAHGINVPTQGAPETPEPPSAQSNTEASPAAGGPAVNANDAPNTRDGTTSASSGVNSNTTSANSQRAENDAEVARMMERMRGLGQAAALSDIMFGMSAVASRARQQQRQEPDDDRNEYAGLYS</sequence>
<name>A0A0H2RT24_9AGAM</name>
<reference evidence="4 5" key="1">
    <citation type="submission" date="2015-04" db="EMBL/GenBank/DDBJ databases">
        <title>Complete genome sequence of Schizopora paradoxa KUC8140, a cosmopolitan wood degrader in East Asia.</title>
        <authorList>
            <consortium name="DOE Joint Genome Institute"/>
            <person name="Min B."/>
            <person name="Park H."/>
            <person name="Jang Y."/>
            <person name="Kim J.-J."/>
            <person name="Kim K.H."/>
            <person name="Pangilinan J."/>
            <person name="Lipzen A."/>
            <person name="Riley R."/>
            <person name="Grigoriev I.V."/>
            <person name="Spatafora J.W."/>
            <person name="Choi I.-G."/>
        </authorList>
    </citation>
    <scope>NUCLEOTIDE SEQUENCE [LARGE SCALE GENOMIC DNA]</scope>
    <source>
        <strain evidence="4 5">KUC8140</strain>
    </source>
</reference>
<keyword evidence="1" id="KW-0862">Zinc</keyword>
<dbReference type="Proteomes" id="UP000053477">
    <property type="component" value="Unassembled WGS sequence"/>
</dbReference>
<keyword evidence="1" id="KW-0479">Metal-binding</keyword>
<proteinExistence type="predicted"/>
<dbReference type="STRING" id="27342.A0A0H2RT24"/>
<evidence type="ECO:0000259" key="3">
    <source>
        <dbReference type="PROSITE" id="PS50089"/>
    </source>
</evidence>
<dbReference type="InterPro" id="IPR001841">
    <property type="entry name" value="Znf_RING"/>
</dbReference>
<feature type="domain" description="RING-type" evidence="3">
    <location>
        <begin position="64"/>
        <end position="126"/>
    </location>
</feature>
<evidence type="ECO:0000313" key="5">
    <source>
        <dbReference type="Proteomes" id="UP000053477"/>
    </source>
</evidence>
<evidence type="ECO:0000256" key="1">
    <source>
        <dbReference type="PROSITE-ProRule" id="PRU00175"/>
    </source>
</evidence>
<dbReference type="Gene3D" id="3.30.40.10">
    <property type="entry name" value="Zinc/RING finger domain, C3HC4 (zinc finger)"/>
    <property type="match status" value="1"/>
</dbReference>
<feature type="region of interest" description="Disordered" evidence="2">
    <location>
        <begin position="267"/>
        <end position="291"/>
    </location>
</feature>
<feature type="compositionally biased region" description="Polar residues" evidence="2">
    <location>
        <begin position="208"/>
        <end position="234"/>
    </location>
</feature>
<dbReference type="PROSITE" id="PS50089">
    <property type="entry name" value="ZF_RING_2"/>
    <property type="match status" value="1"/>
</dbReference>
<dbReference type="SUPFAM" id="SSF57850">
    <property type="entry name" value="RING/U-box"/>
    <property type="match status" value="1"/>
</dbReference>
<feature type="region of interest" description="Disordered" evidence="2">
    <location>
        <begin position="173"/>
        <end position="238"/>
    </location>
</feature>
<dbReference type="AlphaFoldDB" id="A0A0H2RT24"/>
<evidence type="ECO:0000256" key="2">
    <source>
        <dbReference type="SAM" id="MobiDB-lite"/>
    </source>
</evidence>
<dbReference type="InterPro" id="IPR013083">
    <property type="entry name" value="Znf_RING/FYVE/PHD"/>
</dbReference>
<protein>
    <recommendedName>
        <fullName evidence="3">RING-type domain-containing protein</fullName>
    </recommendedName>
</protein>
<dbReference type="OrthoDB" id="8062037at2759"/>
<dbReference type="EMBL" id="KQ085936">
    <property type="protein sequence ID" value="KLO14959.1"/>
    <property type="molecule type" value="Genomic_DNA"/>
</dbReference>
<dbReference type="InParanoid" id="A0A0H2RT24"/>
<keyword evidence="1" id="KW-0863">Zinc-finger</keyword>
<keyword evidence="5" id="KW-1185">Reference proteome</keyword>
<feature type="compositionally biased region" description="Low complexity" evidence="2">
    <location>
        <begin position="267"/>
        <end position="276"/>
    </location>
</feature>
<accession>A0A0H2RT24</accession>
<dbReference type="GO" id="GO:0008270">
    <property type="term" value="F:zinc ion binding"/>
    <property type="evidence" value="ECO:0007669"/>
    <property type="project" value="UniProtKB-KW"/>
</dbReference>
<gene>
    <name evidence="4" type="ORF">SCHPADRAFT_939094</name>
</gene>
<organism evidence="4 5">
    <name type="scientific">Schizopora paradoxa</name>
    <dbReference type="NCBI Taxonomy" id="27342"/>
    <lineage>
        <taxon>Eukaryota</taxon>
        <taxon>Fungi</taxon>
        <taxon>Dikarya</taxon>
        <taxon>Basidiomycota</taxon>
        <taxon>Agaricomycotina</taxon>
        <taxon>Agaricomycetes</taxon>
        <taxon>Hymenochaetales</taxon>
        <taxon>Schizoporaceae</taxon>
        <taxon>Schizopora</taxon>
    </lineage>
</organism>
<dbReference type="Pfam" id="PF13923">
    <property type="entry name" value="zf-C3HC4_2"/>
    <property type="match status" value="1"/>
</dbReference>